<feature type="chain" id="PRO_5043654071" description="Ig-like domain-containing protein" evidence="1">
    <location>
        <begin position="19"/>
        <end position="236"/>
    </location>
</feature>
<name>A0AAW0PUL4_9GOBI</name>
<accession>A0AAW0PUL4</accession>
<dbReference type="InterPro" id="IPR036179">
    <property type="entry name" value="Ig-like_dom_sf"/>
</dbReference>
<protein>
    <recommendedName>
        <fullName evidence="2">Ig-like domain-containing protein</fullName>
    </recommendedName>
</protein>
<gene>
    <name evidence="3" type="ORF">WMY93_006639</name>
</gene>
<dbReference type="PROSITE" id="PS50835">
    <property type="entry name" value="IG_LIKE"/>
    <property type="match status" value="1"/>
</dbReference>
<dbReference type="EMBL" id="JBBPFD010000004">
    <property type="protein sequence ID" value="KAK7930244.1"/>
    <property type="molecule type" value="Genomic_DNA"/>
</dbReference>
<keyword evidence="4" id="KW-1185">Reference proteome</keyword>
<dbReference type="Proteomes" id="UP001460270">
    <property type="component" value="Unassembled WGS sequence"/>
</dbReference>
<proteinExistence type="predicted"/>
<dbReference type="InterPro" id="IPR013783">
    <property type="entry name" value="Ig-like_fold"/>
</dbReference>
<dbReference type="InterPro" id="IPR007110">
    <property type="entry name" value="Ig-like_dom"/>
</dbReference>
<dbReference type="Gene3D" id="2.60.40.10">
    <property type="entry name" value="Immunoglobulins"/>
    <property type="match status" value="1"/>
</dbReference>
<sequence>MEMTFLLFLLATVGLGSCYKGHDAPVLGKLLLYGPSVALVKKTVYFYCELEMHPENETVHYQLFKEGDRSKILGDDTSLHGEGRGIVILTKTFHDGILECVATVQNNTSVQPTVSNGHRFRVIEPVKTAEVEVTSGQTEFFEGKTLELQCKLEKGSYVTYEWFLDGQKITQTQYRYLDDKRLMVFRTTSKDSGSYMCAAQNSFNETIYRVNSSAVLITTKDVVSTPDISFTVLKRI</sequence>
<keyword evidence="1" id="KW-0732">Signal</keyword>
<evidence type="ECO:0000313" key="4">
    <source>
        <dbReference type="Proteomes" id="UP001460270"/>
    </source>
</evidence>
<dbReference type="InterPro" id="IPR003599">
    <property type="entry name" value="Ig_sub"/>
</dbReference>
<evidence type="ECO:0000256" key="1">
    <source>
        <dbReference type="SAM" id="SignalP"/>
    </source>
</evidence>
<feature type="signal peptide" evidence="1">
    <location>
        <begin position="1"/>
        <end position="18"/>
    </location>
</feature>
<evidence type="ECO:0000313" key="3">
    <source>
        <dbReference type="EMBL" id="KAK7930244.1"/>
    </source>
</evidence>
<dbReference type="AlphaFoldDB" id="A0AAW0PUL4"/>
<dbReference type="Pfam" id="PF13927">
    <property type="entry name" value="Ig_3"/>
    <property type="match status" value="1"/>
</dbReference>
<feature type="domain" description="Ig-like" evidence="2">
    <location>
        <begin position="125"/>
        <end position="208"/>
    </location>
</feature>
<organism evidence="3 4">
    <name type="scientific">Mugilogobius chulae</name>
    <name type="common">yellowstripe goby</name>
    <dbReference type="NCBI Taxonomy" id="88201"/>
    <lineage>
        <taxon>Eukaryota</taxon>
        <taxon>Metazoa</taxon>
        <taxon>Chordata</taxon>
        <taxon>Craniata</taxon>
        <taxon>Vertebrata</taxon>
        <taxon>Euteleostomi</taxon>
        <taxon>Actinopterygii</taxon>
        <taxon>Neopterygii</taxon>
        <taxon>Teleostei</taxon>
        <taxon>Neoteleostei</taxon>
        <taxon>Acanthomorphata</taxon>
        <taxon>Gobiaria</taxon>
        <taxon>Gobiiformes</taxon>
        <taxon>Gobioidei</taxon>
        <taxon>Gobiidae</taxon>
        <taxon>Gobionellinae</taxon>
        <taxon>Mugilogobius</taxon>
    </lineage>
</organism>
<dbReference type="SUPFAM" id="SSF48726">
    <property type="entry name" value="Immunoglobulin"/>
    <property type="match status" value="1"/>
</dbReference>
<dbReference type="SMART" id="SM00409">
    <property type="entry name" value="IG"/>
    <property type="match status" value="1"/>
</dbReference>
<reference evidence="4" key="1">
    <citation type="submission" date="2024-04" db="EMBL/GenBank/DDBJ databases">
        <title>Salinicola lusitanus LLJ914,a marine bacterium isolated from the Okinawa Trough.</title>
        <authorList>
            <person name="Li J."/>
        </authorList>
    </citation>
    <scope>NUCLEOTIDE SEQUENCE [LARGE SCALE GENOMIC DNA]</scope>
</reference>
<comment type="caution">
    <text evidence="3">The sequence shown here is derived from an EMBL/GenBank/DDBJ whole genome shotgun (WGS) entry which is preliminary data.</text>
</comment>
<evidence type="ECO:0000259" key="2">
    <source>
        <dbReference type="PROSITE" id="PS50835"/>
    </source>
</evidence>